<feature type="chain" id="PRO_5012937579" evidence="2">
    <location>
        <begin position="16"/>
        <end position="111"/>
    </location>
</feature>
<comment type="caution">
    <text evidence="3">The sequence shown here is derived from an EMBL/GenBank/DDBJ whole genome shotgun (WGS) entry which is preliminary data.</text>
</comment>
<dbReference type="Proteomes" id="UP000193689">
    <property type="component" value="Unassembled WGS sequence"/>
</dbReference>
<dbReference type="EMBL" id="MCFJ01000006">
    <property type="protein sequence ID" value="ORY65344.1"/>
    <property type="molecule type" value="Genomic_DNA"/>
</dbReference>
<dbReference type="InParanoid" id="A0A1Y2E1W7"/>
<keyword evidence="2" id="KW-0732">Signal</keyword>
<evidence type="ECO:0000256" key="2">
    <source>
        <dbReference type="SAM" id="SignalP"/>
    </source>
</evidence>
<feature type="compositionally biased region" description="Pro residues" evidence="1">
    <location>
        <begin position="73"/>
        <end position="94"/>
    </location>
</feature>
<reference evidence="3 4" key="1">
    <citation type="submission" date="2016-07" db="EMBL/GenBank/DDBJ databases">
        <title>Pervasive Adenine N6-methylation of Active Genes in Fungi.</title>
        <authorList>
            <consortium name="DOE Joint Genome Institute"/>
            <person name="Mondo S.J."/>
            <person name="Dannebaum R.O."/>
            <person name="Kuo R.C."/>
            <person name="Labutti K."/>
            <person name="Haridas S."/>
            <person name="Kuo A."/>
            <person name="Salamov A."/>
            <person name="Ahrendt S.R."/>
            <person name="Lipzen A."/>
            <person name="Sullivan W."/>
            <person name="Andreopoulos W.B."/>
            <person name="Clum A."/>
            <person name="Lindquist E."/>
            <person name="Daum C."/>
            <person name="Ramamoorthy G.K."/>
            <person name="Gryganskyi A."/>
            <person name="Culley D."/>
            <person name="Magnuson J.K."/>
            <person name="James T.Y."/>
            <person name="O'Malley M.A."/>
            <person name="Stajich J.E."/>
            <person name="Spatafora J.W."/>
            <person name="Visel A."/>
            <person name="Grigoriev I.V."/>
        </authorList>
    </citation>
    <scope>NUCLEOTIDE SEQUENCE [LARGE SCALE GENOMIC DNA]</scope>
    <source>
        <strain evidence="3 4">CBS 129021</strain>
    </source>
</reference>
<accession>A0A1Y2E1W7</accession>
<gene>
    <name evidence="3" type="ORF">BCR38DRAFT_432498</name>
</gene>
<dbReference type="GeneID" id="63776403"/>
<evidence type="ECO:0000313" key="3">
    <source>
        <dbReference type="EMBL" id="ORY65344.1"/>
    </source>
</evidence>
<dbReference type="RefSeq" id="XP_040716496.1">
    <property type="nucleotide sequence ID" value="XM_040860191.1"/>
</dbReference>
<evidence type="ECO:0000313" key="4">
    <source>
        <dbReference type="Proteomes" id="UP000193689"/>
    </source>
</evidence>
<feature type="signal peptide" evidence="2">
    <location>
        <begin position="1"/>
        <end position="15"/>
    </location>
</feature>
<organism evidence="3 4">
    <name type="scientific">Pseudomassariella vexata</name>
    <dbReference type="NCBI Taxonomy" id="1141098"/>
    <lineage>
        <taxon>Eukaryota</taxon>
        <taxon>Fungi</taxon>
        <taxon>Dikarya</taxon>
        <taxon>Ascomycota</taxon>
        <taxon>Pezizomycotina</taxon>
        <taxon>Sordariomycetes</taxon>
        <taxon>Xylariomycetidae</taxon>
        <taxon>Amphisphaeriales</taxon>
        <taxon>Pseudomassariaceae</taxon>
        <taxon>Pseudomassariella</taxon>
    </lineage>
</organism>
<sequence length="111" mass="11391">MKLLTMAIMMSAACSLPKPSKVVGGPTGMGMEGFGFRVIVPSQELDGLETSATICEDGMKVVDYQPPASFEPKPSPSPPPPPAPKPLASPPASPIPAMLPGSVVGLVHLDL</sequence>
<dbReference type="AlphaFoldDB" id="A0A1Y2E1W7"/>
<protein>
    <submittedName>
        <fullName evidence="3">Uncharacterized protein</fullName>
    </submittedName>
</protein>
<evidence type="ECO:0000256" key="1">
    <source>
        <dbReference type="SAM" id="MobiDB-lite"/>
    </source>
</evidence>
<name>A0A1Y2E1W7_9PEZI</name>
<keyword evidence="4" id="KW-1185">Reference proteome</keyword>
<feature type="region of interest" description="Disordered" evidence="1">
    <location>
        <begin position="64"/>
        <end position="94"/>
    </location>
</feature>
<feature type="non-terminal residue" evidence="3">
    <location>
        <position position="111"/>
    </location>
</feature>
<proteinExistence type="predicted"/>